<organism evidence="1 2">
    <name type="scientific">Candidatus Bipolaricaulis anaerobius</name>
    <dbReference type="NCBI Taxonomy" id="2026885"/>
    <lineage>
        <taxon>Bacteria</taxon>
        <taxon>Candidatus Bipolaricaulota</taxon>
        <taxon>Candidatus Bipolaricaulia</taxon>
        <taxon>Candidatus Bipolaricaulales</taxon>
        <taxon>Candidatus Bipolaricaulaceae</taxon>
        <taxon>Candidatus Bipolaricaulis</taxon>
    </lineage>
</organism>
<evidence type="ECO:0000313" key="1">
    <source>
        <dbReference type="EMBL" id="SQD92966.1"/>
    </source>
</evidence>
<dbReference type="AlphaFoldDB" id="A0A2X3KZP5"/>
<keyword evidence="2" id="KW-1185">Reference proteome</keyword>
<accession>A0A2X3KZP5</accession>
<sequence>MDVRVRRRVAMGAVGLVLLAGVVLLATGFYKGDTLTSEKAKAAIDIFVKQEEEEWGEEYEYGVYDGVYQEGNRAFAWFWVAMDGEKMVHAAIFLRLTDKRWILSGCTSPHDQPYVLPEEEETRAGYVYAPPEPIFVP</sequence>
<evidence type="ECO:0000313" key="2">
    <source>
        <dbReference type="Proteomes" id="UP000249818"/>
    </source>
</evidence>
<dbReference type="RefSeq" id="WP_157959476.1">
    <property type="nucleotide sequence ID" value="NZ_LS483254.1"/>
</dbReference>
<reference evidence="2" key="1">
    <citation type="submission" date="2018-05" db="EMBL/GenBank/DDBJ databases">
        <authorList>
            <person name="Hao L."/>
        </authorList>
    </citation>
    <scope>NUCLEOTIDE SEQUENCE [LARGE SCALE GENOMIC DNA]</scope>
</reference>
<proteinExistence type="predicted"/>
<gene>
    <name evidence="1" type="ORF">BARAN1_0942</name>
</gene>
<name>A0A2X3KZP5_9BACT</name>
<protein>
    <submittedName>
        <fullName evidence="1">Uncharacterized protein</fullName>
    </submittedName>
</protein>
<dbReference type="Proteomes" id="UP000249818">
    <property type="component" value="Chromosome BARAN1"/>
</dbReference>
<dbReference type="EMBL" id="LS483254">
    <property type="protein sequence ID" value="SQD92966.1"/>
    <property type="molecule type" value="Genomic_DNA"/>
</dbReference>
<dbReference type="KEGG" id="bana:BARAN1_0942"/>